<evidence type="ECO:0000256" key="5">
    <source>
        <dbReference type="SAM" id="SignalP"/>
    </source>
</evidence>
<organism evidence="7 8">
    <name type="scientific">Pollutimonas bauzanensis</name>
    <dbReference type="NCBI Taxonomy" id="658167"/>
    <lineage>
        <taxon>Bacteria</taxon>
        <taxon>Pseudomonadati</taxon>
        <taxon>Pseudomonadota</taxon>
        <taxon>Betaproteobacteria</taxon>
        <taxon>Burkholderiales</taxon>
        <taxon>Alcaligenaceae</taxon>
        <taxon>Pollutimonas</taxon>
    </lineage>
</organism>
<keyword evidence="3" id="KW-0472">Membrane</keyword>
<dbReference type="InterPro" id="IPR013359">
    <property type="entry name" value="Pilus_4B_PilN"/>
</dbReference>
<dbReference type="EMBL" id="FQXE01000009">
    <property type="protein sequence ID" value="SHI11439.1"/>
    <property type="molecule type" value="Genomic_DNA"/>
</dbReference>
<dbReference type="Proteomes" id="UP000184226">
    <property type="component" value="Unassembled WGS sequence"/>
</dbReference>
<evidence type="ECO:0000256" key="2">
    <source>
        <dbReference type="ARBA" id="ARBA00022729"/>
    </source>
</evidence>
<dbReference type="PROSITE" id="PS51257">
    <property type="entry name" value="PROKAR_LIPOPROTEIN"/>
    <property type="match status" value="1"/>
</dbReference>
<feature type="signal peptide" evidence="5">
    <location>
        <begin position="1"/>
        <end position="28"/>
    </location>
</feature>
<dbReference type="Pfam" id="PF07655">
    <property type="entry name" value="Secretin_N_2"/>
    <property type="match status" value="1"/>
</dbReference>
<dbReference type="NCBIfam" id="TIGR02520">
    <property type="entry name" value="pilus_B_mal_scr"/>
    <property type="match status" value="1"/>
</dbReference>
<dbReference type="GO" id="GO:0009297">
    <property type="term" value="P:pilus assembly"/>
    <property type="evidence" value="ECO:0007669"/>
    <property type="project" value="InterPro"/>
</dbReference>
<dbReference type="InterPro" id="IPR050810">
    <property type="entry name" value="Bact_Secretion_Sys_Channel"/>
</dbReference>
<dbReference type="GO" id="GO:0019867">
    <property type="term" value="C:outer membrane"/>
    <property type="evidence" value="ECO:0007669"/>
    <property type="project" value="InterPro"/>
</dbReference>
<feature type="region of interest" description="Disordered" evidence="4">
    <location>
        <begin position="234"/>
        <end position="253"/>
    </location>
</feature>
<evidence type="ECO:0000313" key="8">
    <source>
        <dbReference type="Proteomes" id="UP000184226"/>
    </source>
</evidence>
<feature type="compositionally biased region" description="Low complexity" evidence="4">
    <location>
        <begin position="234"/>
        <end position="243"/>
    </location>
</feature>
<proteinExistence type="predicted"/>
<dbReference type="InterPro" id="IPR011514">
    <property type="entry name" value="Secretin_N_2"/>
</dbReference>
<comment type="subcellular location">
    <subcellularLocation>
        <location evidence="1">Membrane</location>
    </subcellularLocation>
</comment>
<evidence type="ECO:0000256" key="1">
    <source>
        <dbReference type="ARBA" id="ARBA00004370"/>
    </source>
</evidence>
<dbReference type="OrthoDB" id="6638496at2"/>
<keyword evidence="2 5" id="KW-0732">Signal</keyword>
<evidence type="ECO:0000259" key="6">
    <source>
        <dbReference type="Pfam" id="PF07655"/>
    </source>
</evidence>
<reference evidence="7 8" key="1">
    <citation type="submission" date="2016-11" db="EMBL/GenBank/DDBJ databases">
        <authorList>
            <person name="Jaros S."/>
            <person name="Januszkiewicz K."/>
            <person name="Wedrychowicz H."/>
        </authorList>
    </citation>
    <scope>NUCLEOTIDE SEQUENCE [LARGE SCALE GENOMIC DNA]</scope>
    <source>
        <strain evidence="7 8">CGMCC 1.10190</strain>
    </source>
</reference>
<dbReference type="STRING" id="658167.SAMN04488135_10993"/>
<dbReference type="RefSeq" id="WP_073104811.1">
    <property type="nucleotide sequence ID" value="NZ_FQXE01000009.1"/>
</dbReference>
<protein>
    <submittedName>
        <fullName evidence="7">Type IVB pilus formation outer membrane protein, R64 PilN family</fullName>
    </submittedName>
</protein>
<feature type="domain" description="Secretin N-terminal" evidence="6">
    <location>
        <begin position="216"/>
        <end position="295"/>
    </location>
</feature>
<name>A0A1M5YHT3_9BURK</name>
<keyword evidence="8" id="KW-1185">Reference proteome</keyword>
<dbReference type="PANTHER" id="PTHR30332">
    <property type="entry name" value="PROBABLE GENERAL SECRETION PATHWAY PROTEIN D"/>
    <property type="match status" value="1"/>
</dbReference>
<feature type="chain" id="PRO_5009915284" evidence="5">
    <location>
        <begin position="29"/>
        <end position="573"/>
    </location>
</feature>
<accession>A0A1M5YHT3</accession>
<evidence type="ECO:0000256" key="4">
    <source>
        <dbReference type="SAM" id="MobiDB-lite"/>
    </source>
</evidence>
<dbReference type="PANTHER" id="PTHR30332:SF24">
    <property type="entry name" value="SECRETIN GSPD-RELATED"/>
    <property type="match status" value="1"/>
</dbReference>
<dbReference type="AlphaFoldDB" id="A0A1M5YHT3"/>
<gene>
    <name evidence="7" type="ORF">SAMN04488135_10993</name>
</gene>
<evidence type="ECO:0000256" key="3">
    <source>
        <dbReference type="ARBA" id="ARBA00023136"/>
    </source>
</evidence>
<evidence type="ECO:0000313" key="7">
    <source>
        <dbReference type="EMBL" id="SHI11439.1"/>
    </source>
</evidence>
<sequence length="573" mass="60957">MSNQNHRRWPLSKLTVLTVSLAVLSGCAAYKRIDDAPHVAEEAFQLAVDQATAQREGKEIITADKPWISTRPIEKAPPQPTKIPAERDCRMKLIADAPMSVDTFAQIVTADCQLPVRISQDAWAALAGGTLNTARSSSAVSAPIVPPLGGQPGQMPAAPAGGTGRNFAYTTSGEKQIQPIRWLGKPISGLLDVVTSQLGLSWSYRNESIAIHYLDTRTYRVALSSELDFESNVTSGASLSTGSSGSGVGASANESINESAQKTLLSIKSRFGDDIQKAIQAMLTPGVGLQALSTSIGTLTVTDTPDVLDRVGRYIDDVNARMSRQAMLYVTVASVTITDADSQGINWNVIWKSLSGNYGVNLVNSFSPLEGSSTAGFGILDSATGNASQFAGTQAILNALSRQGSVTIMRQRGVTTQHLQPTPIHLTNEEQYVCGRSQTNTAQVGATESIQMCSVVTGFAMDILPDIHGQDLTLQFALNMSPPATIQQVPGDIQKLVFTASVDRQVFLQRVGMRSGQTLVISDFQEASEAASKQGVGGTSTWVATGGGTREKARRVLVIIISPKIMSQTMEDA</sequence>